<dbReference type="InterPro" id="IPR018044">
    <property type="entry name" value="Peptidase_S11"/>
</dbReference>
<keyword evidence="5" id="KW-0573">Peptidoglycan synthesis</keyword>
<dbReference type="PANTHER" id="PTHR21581:SF33">
    <property type="entry name" value="D-ALANYL-D-ALANINE CARBOXYPEPTIDASE DACB"/>
    <property type="match status" value="1"/>
</dbReference>
<feature type="active site" evidence="7">
    <location>
        <position position="120"/>
    </location>
</feature>
<dbReference type="AlphaFoldDB" id="A0A091B0A5"/>
<keyword evidence="4" id="KW-0133">Cell shape</keyword>
<dbReference type="STRING" id="1384056.N787_13645"/>
<evidence type="ECO:0000256" key="7">
    <source>
        <dbReference type="PIRSR" id="PIRSR618044-1"/>
    </source>
</evidence>
<dbReference type="Proteomes" id="UP000029393">
    <property type="component" value="Unassembled WGS sequence"/>
</dbReference>
<evidence type="ECO:0000256" key="2">
    <source>
        <dbReference type="ARBA" id="ARBA00022729"/>
    </source>
</evidence>
<evidence type="ECO:0000256" key="5">
    <source>
        <dbReference type="ARBA" id="ARBA00022984"/>
    </source>
</evidence>
<dbReference type="InterPro" id="IPR001967">
    <property type="entry name" value="Peptidase_S11_N"/>
</dbReference>
<evidence type="ECO:0000313" key="13">
    <source>
        <dbReference type="Proteomes" id="UP000029393"/>
    </source>
</evidence>
<name>A0A091B0A5_9GAMM</name>
<evidence type="ECO:0000256" key="9">
    <source>
        <dbReference type="RuleBase" id="RU004016"/>
    </source>
</evidence>
<dbReference type="GO" id="GO:0071555">
    <property type="term" value="P:cell wall organization"/>
    <property type="evidence" value="ECO:0007669"/>
    <property type="project" value="UniProtKB-KW"/>
</dbReference>
<dbReference type="Gene3D" id="3.40.710.10">
    <property type="entry name" value="DD-peptidase/beta-lactamase superfamily"/>
    <property type="match status" value="1"/>
</dbReference>
<evidence type="ECO:0000256" key="4">
    <source>
        <dbReference type="ARBA" id="ARBA00022960"/>
    </source>
</evidence>
<dbReference type="eggNOG" id="COG1686">
    <property type="taxonomic scope" value="Bacteria"/>
</dbReference>
<comment type="similarity">
    <text evidence="1 9">Belongs to the peptidase S11 family.</text>
</comment>
<dbReference type="PATRIC" id="fig|1384056.3.peg.2076"/>
<feature type="chain" id="PRO_5001869341" description="Peptidase S11 D-alanyl-D-alanine carboxypeptidase A N-terminal domain-containing protein" evidence="10">
    <location>
        <begin position="24"/>
        <end position="281"/>
    </location>
</feature>
<evidence type="ECO:0000256" key="6">
    <source>
        <dbReference type="ARBA" id="ARBA00023316"/>
    </source>
</evidence>
<organism evidence="12 13">
    <name type="scientific">Arenimonas metalli CF5-1</name>
    <dbReference type="NCBI Taxonomy" id="1384056"/>
    <lineage>
        <taxon>Bacteria</taxon>
        <taxon>Pseudomonadati</taxon>
        <taxon>Pseudomonadota</taxon>
        <taxon>Gammaproteobacteria</taxon>
        <taxon>Lysobacterales</taxon>
        <taxon>Lysobacteraceae</taxon>
        <taxon>Arenimonas</taxon>
    </lineage>
</organism>
<keyword evidence="13" id="KW-1185">Reference proteome</keyword>
<feature type="active site" description="Acyl-ester intermediate" evidence="7">
    <location>
        <position position="65"/>
    </location>
</feature>
<evidence type="ECO:0000259" key="11">
    <source>
        <dbReference type="Pfam" id="PF00768"/>
    </source>
</evidence>
<gene>
    <name evidence="12" type="ORF">N787_13645</name>
</gene>
<evidence type="ECO:0000256" key="3">
    <source>
        <dbReference type="ARBA" id="ARBA00022801"/>
    </source>
</evidence>
<dbReference type="RefSeq" id="WP_052575381.1">
    <property type="nucleotide sequence ID" value="NZ_AVCK01000035.1"/>
</dbReference>
<protein>
    <recommendedName>
        <fullName evidence="11">Peptidase S11 D-alanyl-D-alanine carboxypeptidase A N-terminal domain-containing protein</fullName>
    </recommendedName>
</protein>
<dbReference type="GO" id="GO:0006508">
    <property type="term" value="P:proteolysis"/>
    <property type="evidence" value="ECO:0007669"/>
    <property type="project" value="InterPro"/>
</dbReference>
<evidence type="ECO:0000256" key="1">
    <source>
        <dbReference type="ARBA" id="ARBA00007164"/>
    </source>
</evidence>
<sequence length="281" mass="29830">MRWLALALLLGLASAADPVPVLAQAPAPAAVPVDAYPDVARAYWVEVNGAPVWVGGRELRLPMASLAKLMTALLLAEEATLDEEFAVSAAAARATGSRIGLRAGERMRASDLFDAMLVRSANDACRALADWHGGDLPRFVARMNARAAELGLRDTSFANACGHDAPGQASSVRDLAVLARAAMAQPRIAATVAKTRVVFRSPGGRDFAMDTTNALLQQFEGALGIKTGYTPGAGRCLVAIARRGEDEVLVVMLHAPDRWWDTVALMELAFDHARRARAPAP</sequence>
<dbReference type="PANTHER" id="PTHR21581">
    <property type="entry name" value="D-ALANYL-D-ALANINE CARBOXYPEPTIDASE"/>
    <property type="match status" value="1"/>
</dbReference>
<keyword evidence="3" id="KW-0378">Hydrolase</keyword>
<dbReference type="PRINTS" id="PR00725">
    <property type="entry name" value="DADACBPTASE1"/>
</dbReference>
<evidence type="ECO:0000313" key="12">
    <source>
        <dbReference type="EMBL" id="KFN44324.1"/>
    </source>
</evidence>
<dbReference type="GO" id="GO:0009002">
    <property type="term" value="F:serine-type D-Ala-D-Ala carboxypeptidase activity"/>
    <property type="evidence" value="ECO:0007669"/>
    <property type="project" value="InterPro"/>
</dbReference>
<dbReference type="InterPro" id="IPR012338">
    <property type="entry name" value="Beta-lactam/transpept-like"/>
</dbReference>
<evidence type="ECO:0000256" key="10">
    <source>
        <dbReference type="SAM" id="SignalP"/>
    </source>
</evidence>
<feature type="signal peptide" evidence="10">
    <location>
        <begin position="1"/>
        <end position="23"/>
    </location>
</feature>
<keyword evidence="2 10" id="KW-0732">Signal</keyword>
<evidence type="ECO:0000256" key="8">
    <source>
        <dbReference type="PIRSR" id="PIRSR618044-2"/>
    </source>
</evidence>
<feature type="binding site" evidence="8">
    <location>
        <position position="226"/>
    </location>
    <ligand>
        <name>substrate</name>
    </ligand>
</feature>
<dbReference type="Pfam" id="PF00768">
    <property type="entry name" value="Peptidase_S11"/>
    <property type="match status" value="1"/>
</dbReference>
<dbReference type="SUPFAM" id="SSF56601">
    <property type="entry name" value="beta-lactamase/transpeptidase-like"/>
    <property type="match status" value="1"/>
</dbReference>
<feature type="active site" description="Proton acceptor" evidence="7">
    <location>
        <position position="68"/>
    </location>
</feature>
<dbReference type="EMBL" id="AVCK01000035">
    <property type="protein sequence ID" value="KFN44324.1"/>
    <property type="molecule type" value="Genomic_DNA"/>
</dbReference>
<proteinExistence type="inferred from homology"/>
<feature type="domain" description="Peptidase S11 D-alanyl-D-alanine carboxypeptidase A N-terminal" evidence="11">
    <location>
        <begin position="58"/>
        <end position="256"/>
    </location>
</feature>
<accession>A0A091B0A5</accession>
<comment type="caution">
    <text evidence="12">The sequence shown here is derived from an EMBL/GenBank/DDBJ whole genome shotgun (WGS) entry which is preliminary data.</text>
</comment>
<dbReference type="OrthoDB" id="9795979at2"/>
<reference evidence="12 13" key="1">
    <citation type="submission" date="2013-09" db="EMBL/GenBank/DDBJ databases">
        <title>Genome sequencing of Arenimonas metalli.</title>
        <authorList>
            <person name="Chen F."/>
            <person name="Wang G."/>
        </authorList>
    </citation>
    <scope>NUCLEOTIDE SEQUENCE [LARGE SCALE GENOMIC DNA]</scope>
    <source>
        <strain evidence="12 13">CF5-1</strain>
    </source>
</reference>
<dbReference type="GO" id="GO:0008360">
    <property type="term" value="P:regulation of cell shape"/>
    <property type="evidence" value="ECO:0007669"/>
    <property type="project" value="UniProtKB-KW"/>
</dbReference>
<dbReference type="GO" id="GO:0009252">
    <property type="term" value="P:peptidoglycan biosynthetic process"/>
    <property type="evidence" value="ECO:0007669"/>
    <property type="project" value="UniProtKB-KW"/>
</dbReference>
<keyword evidence="6" id="KW-0961">Cell wall biogenesis/degradation</keyword>